<organism evidence="1 2">
    <name type="scientific">Candidatus Woesebacteria bacterium RIFCSPLOWO2_01_FULL_39_21</name>
    <dbReference type="NCBI Taxonomy" id="1802519"/>
    <lineage>
        <taxon>Bacteria</taxon>
        <taxon>Candidatus Woeseibacteriota</taxon>
    </lineage>
</organism>
<dbReference type="STRING" id="1802519.A2961_04940"/>
<reference evidence="1 2" key="1">
    <citation type="journal article" date="2016" name="Nat. Commun.">
        <title>Thousands of microbial genomes shed light on interconnected biogeochemical processes in an aquifer system.</title>
        <authorList>
            <person name="Anantharaman K."/>
            <person name="Brown C.T."/>
            <person name="Hug L.A."/>
            <person name="Sharon I."/>
            <person name="Castelle C.J."/>
            <person name="Probst A.J."/>
            <person name="Thomas B.C."/>
            <person name="Singh A."/>
            <person name="Wilkins M.J."/>
            <person name="Karaoz U."/>
            <person name="Brodie E.L."/>
            <person name="Williams K.H."/>
            <person name="Hubbard S.S."/>
            <person name="Banfield J.F."/>
        </authorList>
    </citation>
    <scope>NUCLEOTIDE SEQUENCE [LARGE SCALE GENOMIC DNA]</scope>
</reference>
<comment type="caution">
    <text evidence="1">The sequence shown here is derived from an EMBL/GenBank/DDBJ whole genome shotgun (WGS) entry which is preliminary data.</text>
</comment>
<sequence length="118" mass="14255">MSKIFYDDLVDLSKVEKKINKVARSEEEKHELWKTVDEIVHHRVMGCILSRLPREHHEDFLDKFRRRPHDEGLFEYLKEKIKDDIKFFIKEEALKLGYELLGELSVGLMREELDKKKE</sequence>
<accession>A0A1F8BDR0</accession>
<evidence type="ECO:0000313" key="1">
    <source>
        <dbReference type="EMBL" id="OGM62090.1"/>
    </source>
</evidence>
<dbReference type="EMBL" id="MGHF01000029">
    <property type="protein sequence ID" value="OGM62090.1"/>
    <property type="molecule type" value="Genomic_DNA"/>
</dbReference>
<proteinExistence type="predicted"/>
<dbReference type="AlphaFoldDB" id="A0A1F8BDR0"/>
<gene>
    <name evidence="1" type="ORF">A2961_04940</name>
</gene>
<dbReference type="Proteomes" id="UP000177082">
    <property type="component" value="Unassembled WGS sequence"/>
</dbReference>
<protein>
    <submittedName>
        <fullName evidence="1">Uncharacterized protein</fullName>
    </submittedName>
</protein>
<name>A0A1F8BDR0_9BACT</name>
<evidence type="ECO:0000313" key="2">
    <source>
        <dbReference type="Proteomes" id="UP000177082"/>
    </source>
</evidence>